<evidence type="ECO:0000256" key="1">
    <source>
        <dbReference type="ARBA" id="ARBA00004196"/>
    </source>
</evidence>
<protein>
    <submittedName>
        <fullName evidence="6">Bicyclomycin resistance protein</fullName>
    </submittedName>
</protein>
<dbReference type="Gene3D" id="3.10.105.10">
    <property type="entry name" value="Dipeptide-binding Protein, Domain 3"/>
    <property type="match status" value="1"/>
</dbReference>
<dbReference type="Pfam" id="PF00496">
    <property type="entry name" value="SBP_bac_5"/>
    <property type="match status" value="1"/>
</dbReference>
<organism evidence="6 7">
    <name type="scientific">Ideonella dechloratans</name>
    <dbReference type="NCBI Taxonomy" id="36863"/>
    <lineage>
        <taxon>Bacteria</taxon>
        <taxon>Pseudomonadati</taxon>
        <taxon>Pseudomonadota</taxon>
        <taxon>Betaproteobacteria</taxon>
        <taxon>Burkholderiales</taxon>
        <taxon>Sphaerotilaceae</taxon>
        <taxon>Ideonella</taxon>
    </lineage>
</organism>
<dbReference type="GO" id="GO:1904680">
    <property type="term" value="F:peptide transmembrane transporter activity"/>
    <property type="evidence" value="ECO:0007669"/>
    <property type="project" value="TreeGrafter"/>
</dbReference>
<keyword evidence="3" id="KW-0813">Transport</keyword>
<evidence type="ECO:0000256" key="4">
    <source>
        <dbReference type="ARBA" id="ARBA00022729"/>
    </source>
</evidence>
<sequence length="590" mass="65874">MTSAPAEAAETGTGAGPKVLRYAFRVAETGFDPAKLSDLYSRIITPHIFEGLYTYDHLARPAKIKPLTAVAMPEVSADFRVFTIRVKPGIFFASDPAFKGQKRELVAEDYVYALKRFADPANKSPAWGDLEEANFIGLTALREETLKSRKPFDYDRVVPGLRALDRYTLRLEVAETRPRLVELLAGGDLYGAVAREVVEAYGSEIAAHPVGTGPFKLVQWRRSSLIALERNPEYRERYYDAEPAADDAEGQALLARFKGRRLPMLDRVEVSIIEENQPRWLSFLNGQQNFIERVPEEFVNIAMPGGKVAPNLAHQGIQGYRALAPDVVLTLYNMEDPVIGGYTPERIALRRAMNLALDIPREISLVRRGQGIPAQSIVVPNTSGYDPNFRSEMGQYDPARAKALLDIYGYVDKNGDGWREQPNGEPLVIRRASQPDQTSRALDELWQRNMKAIGIRVEIEAAKWPENLKAAQAGALMCWGVASSASQFDGQGALGRYYGPLAGSANLARFKNAEFDAIYLKMQALPDGPERDALFRQAKRIGVAYAPYKCHLHRFITDMSSGEVHGYRRPLFWNDWWQYVDIGPSSSAKA</sequence>
<dbReference type="InterPro" id="IPR030678">
    <property type="entry name" value="Peptide/Ni-bd"/>
</dbReference>
<keyword evidence="4" id="KW-0732">Signal</keyword>
<comment type="similarity">
    <text evidence="2">Belongs to the bacterial solute-binding protein 5 family.</text>
</comment>
<evidence type="ECO:0000313" key="6">
    <source>
        <dbReference type="EMBL" id="KAB0576794.1"/>
    </source>
</evidence>
<evidence type="ECO:0000256" key="3">
    <source>
        <dbReference type="ARBA" id="ARBA00022448"/>
    </source>
</evidence>
<evidence type="ECO:0000256" key="2">
    <source>
        <dbReference type="ARBA" id="ARBA00005695"/>
    </source>
</evidence>
<dbReference type="GO" id="GO:0030288">
    <property type="term" value="C:outer membrane-bounded periplasmic space"/>
    <property type="evidence" value="ECO:0007669"/>
    <property type="project" value="UniProtKB-ARBA"/>
</dbReference>
<dbReference type="Gene3D" id="3.90.76.10">
    <property type="entry name" value="Dipeptide-binding Protein, Domain 1"/>
    <property type="match status" value="1"/>
</dbReference>
<dbReference type="InterPro" id="IPR039424">
    <property type="entry name" value="SBP_5"/>
</dbReference>
<name>A0A643F7V8_IDEDE</name>
<comment type="caution">
    <text evidence="6">The sequence shown here is derived from an EMBL/GenBank/DDBJ whole genome shotgun (WGS) entry which is preliminary data.</text>
</comment>
<feature type="domain" description="Solute-binding protein family 5" evidence="5">
    <location>
        <begin position="63"/>
        <end position="500"/>
    </location>
</feature>
<dbReference type="OrthoDB" id="9801912at2"/>
<dbReference type="PIRSF" id="PIRSF002741">
    <property type="entry name" value="MppA"/>
    <property type="match status" value="1"/>
</dbReference>
<dbReference type="Gene3D" id="3.40.190.10">
    <property type="entry name" value="Periplasmic binding protein-like II"/>
    <property type="match status" value="1"/>
</dbReference>
<dbReference type="SUPFAM" id="SSF53850">
    <property type="entry name" value="Periplasmic binding protein-like II"/>
    <property type="match status" value="1"/>
</dbReference>
<keyword evidence="7" id="KW-1185">Reference proteome</keyword>
<dbReference type="PANTHER" id="PTHR30290">
    <property type="entry name" value="PERIPLASMIC BINDING COMPONENT OF ABC TRANSPORTER"/>
    <property type="match status" value="1"/>
</dbReference>
<evidence type="ECO:0000259" key="5">
    <source>
        <dbReference type="Pfam" id="PF00496"/>
    </source>
</evidence>
<dbReference type="Proteomes" id="UP000430120">
    <property type="component" value="Unassembled WGS sequence"/>
</dbReference>
<evidence type="ECO:0000313" key="7">
    <source>
        <dbReference type="Proteomes" id="UP000430120"/>
    </source>
</evidence>
<reference evidence="6 7" key="1">
    <citation type="submission" date="2019-09" db="EMBL/GenBank/DDBJ databases">
        <title>Draft genome sequences of 48 bacterial type strains from the CCUG.</title>
        <authorList>
            <person name="Tunovic T."/>
            <person name="Pineiro-Iglesias B."/>
            <person name="Unosson C."/>
            <person name="Inganas E."/>
            <person name="Ohlen M."/>
            <person name="Cardew S."/>
            <person name="Jensie-Markopoulos S."/>
            <person name="Salva-Serra F."/>
            <person name="Jaen-Luchoro D."/>
            <person name="Karlsson R."/>
            <person name="Svensson-Stadler L."/>
            <person name="Chun J."/>
            <person name="Moore E."/>
        </authorList>
    </citation>
    <scope>NUCLEOTIDE SEQUENCE [LARGE SCALE GENOMIC DNA]</scope>
    <source>
        <strain evidence="6 7">CCUG 30977</strain>
    </source>
</reference>
<dbReference type="EMBL" id="VZPB01000054">
    <property type="protein sequence ID" value="KAB0576794.1"/>
    <property type="molecule type" value="Genomic_DNA"/>
</dbReference>
<gene>
    <name evidence="6" type="ORF">F7Q92_17480</name>
</gene>
<dbReference type="AlphaFoldDB" id="A0A643F7V8"/>
<dbReference type="InterPro" id="IPR000914">
    <property type="entry name" value="SBP_5_dom"/>
</dbReference>
<comment type="subcellular location">
    <subcellularLocation>
        <location evidence="1">Cell envelope</location>
    </subcellularLocation>
</comment>
<dbReference type="GO" id="GO:0015833">
    <property type="term" value="P:peptide transport"/>
    <property type="evidence" value="ECO:0007669"/>
    <property type="project" value="TreeGrafter"/>
</dbReference>
<accession>A0A643F7V8</accession>
<dbReference type="GO" id="GO:0043190">
    <property type="term" value="C:ATP-binding cassette (ABC) transporter complex"/>
    <property type="evidence" value="ECO:0007669"/>
    <property type="project" value="InterPro"/>
</dbReference>
<dbReference type="PANTHER" id="PTHR30290:SF10">
    <property type="entry name" value="PERIPLASMIC OLIGOPEPTIDE-BINDING PROTEIN-RELATED"/>
    <property type="match status" value="1"/>
</dbReference>
<proteinExistence type="inferred from homology"/>